<dbReference type="EMBL" id="AKFP01000041">
    <property type="protein sequence ID" value="EJN55633.1"/>
    <property type="molecule type" value="Genomic_DNA"/>
</dbReference>
<reference evidence="1 2" key="1">
    <citation type="submission" date="2012-05" db="EMBL/GenBank/DDBJ databases">
        <title>Complete Genome Sequence of Lactobacillus coryniformis CECT5711.</title>
        <authorList>
            <person name="Rodriguez J.M."/>
        </authorList>
    </citation>
    <scope>NUCLEOTIDE SEQUENCE [LARGE SCALE GENOMIC DNA]</scope>
    <source>
        <strain evidence="2">CECT5711</strain>
    </source>
</reference>
<sequence>MFDWRVVEQAEYSRQAEPSFVELTTRSYLTSSGVARAHTADPLFLRRAAAVKQLAELISQGAATGLLIEGFKAYHPYPVQAVWQGDHFKIWLKQPLFIDRAVYEKAMMQADLTEPIDFEQLAEGSEIQAAVPGPLTADASVLAKLRQAVVAGGYHLLDEESHRELYLDGLPLTERKLVLVRLAFDPAGKRPSYAARN</sequence>
<evidence type="ECO:0008006" key="3">
    <source>
        <dbReference type="Google" id="ProtNLM"/>
    </source>
</evidence>
<dbReference type="Proteomes" id="UP000007271">
    <property type="component" value="Unassembled WGS sequence"/>
</dbReference>
<evidence type="ECO:0000313" key="2">
    <source>
        <dbReference type="Proteomes" id="UP000007271"/>
    </source>
</evidence>
<dbReference type="RefSeq" id="WP_003678978.1">
    <property type="nucleotide sequence ID" value="NZ_AKFP01000041.1"/>
</dbReference>
<accession>J2Z551</accession>
<dbReference type="STRING" id="1185325.A11Y_113093"/>
<dbReference type="AlphaFoldDB" id="J2Z551"/>
<evidence type="ECO:0000313" key="1">
    <source>
        <dbReference type="EMBL" id="EJN55633.1"/>
    </source>
</evidence>
<dbReference type="InterPro" id="IPR011256">
    <property type="entry name" value="Reg_factor_effector_dom_sf"/>
</dbReference>
<dbReference type="PATRIC" id="fig|1185325.3.peg.1674"/>
<dbReference type="Gene3D" id="3.20.80.10">
    <property type="entry name" value="Regulatory factor, effector binding domain"/>
    <property type="match status" value="1"/>
</dbReference>
<organism evidence="1 2">
    <name type="scientific">Loigolactobacillus coryniformis subsp. coryniformis CECT 5711</name>
    <dbReference type="NCBI Taxonomy" id="1185325"/>
    <lineage>
        <taxon>Bacteria</taxon>
        <taxon>Bacillati</taxon>
        <taxon>Bacillota</taxon>
        <taxon>Bacilli</taxon>
        <taxon>Lactobacillales</taxon>
        <taxon>Lactobacillaceae</taxon>
        <taxon>Loigolactobacillus</taxon>
    </lineage>
</organism>
<gene>
    <name evidence="1" type="ORF">A11Y_113093</name>
</gene>
<proteinExistence type="predicted"/>
<protein>
    <recommendedName>
        <fullName evidence="3">GyrI-like small molecule binding domain-containing protein</fullName>
    </recommendedName>
</protein>
<name>J2Z551_9LACO</name>
<comment type="caution">
    <text evidence="1">The sequence shown here is derived from an EMBL/GenBank/DDBJ whole genome shotgun (WGS) entry which is preliminary data.</text>
</comment>